<sequence length="57" mass="6417">MFIESDIDFHLTLAEMSQNPLYALMLRGALGGSISAGLLNQNNHDEHKRSLIFILIF</sequence>
<proteinExistence type="predicted"/>
<evidence type="ECO:0000256" key="1">
    <source>
        <dbReference type="ARBA" id="ARBA00023015"/>
    </source>
</evidence>
<keyword evidence="2" id="KW-0238">DNA-binding</keyword>
<accession>A0A939SLH4</accession>
<dbReference type="SUPFAM" id="SSF48008">
    <property type="entry name" value="GntR ligand-binding domain-like"/>
    <property type="match status" value="1"/>
</dbReference>
<evidence type="ECO:0000313" key="5">
    <source>
        <dbReference type="Proteomes" id="UP000664477"/>
    </source>
</evidence>
<dbReference type="Gene3D" id="1.20.120.530">
    <property type="entry name" value="GntR ligand-binding domain-like"/>
    <property type="match status" value="1"/>
</dbReference>
<evidence type="ECO:0000256" key="2">
    <source>
        <dbReference type="ARBA" id="ARBA00023125"/>
    </source>
</evidence>
<gene>
    <name evidence="4" type="ORF">J4727_07975</name>
</gene>
<dbReference type="GO" id="GO:0003677">
    <property type="term" value="F:DNA binding"/>
    <property type="evidence" value="ECO:0007669"/>
    <property type="project" value="UniProtKB-KW"/>
</dbReference>
<reference evidence="4" key="1">
    <citation type="submission" date="2021-03" db="EMBL/GenBank/DDBJ databases">
        <title>Molecular epidemiology and mechanisms of colistin and carbapenem resistance in Enterobacteriaceae from clinical isolates, the environment and porcine samples in Pretoria, South Africa.</title>
        <authorList>
            <person name="Bogoshi D."/>
            <person name="Mbelle N.M."/>
            <person name="Naidoo V."/>
            <person name="Osei Sekyere J."/>
        </authorList>
    </citation>
    <scope>NUCLEOTIDE SEQUENCE</scope>
    <source>
        <strain evidence="4">C052</strain>
    </source>
</reference>
<dbReference type="InterPro" id="IPR008920">
    <property type="entry name" value="TF_FadR/GntR_C"/>
</dbReference>
<dbReference type="AlphaFoldDB" id="A0A939SLH4"/>
<keyword evidence="1" id="KW-0805">Transcription regulation</keyword>
<name>A0A939SLH4_PRORE</name>
<evidence type="ECO:0000256" key="3">
    <source>
        <dbReference type="ARBA" id="ARBA00023163"/>
    </source>
</evidence>
<keyword evidence="3" id="KW-0804">Transcription</keyword>
<evidence type="ECO:0000313" key="4">
    <source>
        <dbReference type="EMBL" id="MBO1916106.1"/>
    </source>
</evidence>
<dbReference type="Proteomes" id="UP000664477">
    <property type="component" value="Unassembled WGS sequence"/>
</dbReference>
<organism evidence="4 5">
    <name type="scientific">Providencia rettgeri</name>
    <dbReference type="NCBI Taxonomy" id="587"/>
    <lineage>
        <taxon>Bacteria</taxon>
        <taxon>Pseudomonadati</taxon>
        <taxon>Pseudomonadota</taxon>
        <taxon>Gammaproteobacteria</taxon>
        <taxon>Enterobacterales</taxon>
        <taxon>Morganellaceae</taxon>
        <taxon>Providencia</taxon>
    </lineage>
</organism>
<dbReference type="EMBL" id="JAGETQ010000031">
    <property type="protein sequence ID" value="MBO1916106.1"/>
    <property type="molecule type" value="Genomic_DNA"/>
</dbReference>
<protein>
    <submittedName>
        <fullName evidence="4">Uncharacterized protein</fullName>
    </submittedName>
</protein>
<comment type="caution">
    <text evidence="4">The sequence shown here is derived from an EMBL/GenBank/DDBJ whole genome shotgun (WGS) entry which is preliminary data.</text>
</comment>